<evidence type="ECO:0000256" key="2">
    <source>
        <dbReference type="ARBA" id="ARBA00022670"/>
    </source>
</evidence>
<evidence type="ECO:0000256" key="3">
    <source>
        <dbReference type="ARBA" id="ARBA00022723"/>
    </source>
</evidence>
<evidence type="ECO:0000313" key="11">
    <source>
        <dbReference type="EMBL" id="KAK9417643.1"/>
    </source>
</evidence>
<dbReference type="SMART" id="SM00944">
    <property type="entry name" value="Pro-kuma_activ"/>
    <property type="match status" value="1"/>
</dbReference>
<feature type="active site" description="Charge relay system" evidence="8">
    <location>
        <position position="298"/>
    </location>
</feature>
<name>A0ABR2UT49_9PEZI</name>
<dbReference type="EMBL" id="JARVKF010000396">
    <property type="protein sequence ID" value="KAK9417643.1"/>
    <property type="molecule type" value="Genomic_DNA"/>
</dbReference>
<evidence type="ECO:0000256" key="6">
    <source>
        <dbReference type="ARBA" id="ARBA00022837"/>
    </source>
</evidence>
<feature type="chain" id="PRO_5046617158" evidence="9">
    <location>
        <begin position="18"/>
        <end position="592"/>
    </location>
</feature>
<feature type="binding site" evidence="8">
    <location>
        <position position="570"/>
    </location>
    <ligand>
        <name>Ca(2+)</name>
        <dbReference type="ChEBI" id="CHEBI:29108"/>
    </ligand>
</feature>
<dbReference type="CDD" id="cd04056">
    <property type="entry name" value="Peptidases_S53"/>
    <property type="match status" value="1"/>
</dbReference>
<dbReference type="InterPro" id="IPR030400">
    <property type="entry name" value="Sedolisin_dom"/>
</dbReference>
<keyword evidence="3 8" id="KW-0479">Metal-binding</keyword>
<keyword evidence="9" id="KW-0732">Signal</keyword>
<dbReference type="Pfam" id="PF09286">
    <property type="entry name" value="Pro-kuma_activ"/>
    <property type="match status" value="1"/>
</dbReference>
<evidence type="ECO:0000256" key="5">
    <source>
        <dbReference type="ARBA" id="ARBA00022825"/>
    </source>
</evidence>
<protein>
    <submittedName>
        <fullName evidence="11">Peptidase S8/S53 domain-containing protein</fullName>
    </submittedName>
</protein>
<comment type="cofactor">
    <cofactor evidence="8">
        <name>Ca(2+)</name>
        <dbReference type="ChEBI" id="CHEBI:29108"/>
    </cofactor>
    <text evidence="8">Binds 1 Ca(2+) ion per subunit.</text>
</comment>
<dbReference type="PROSITE" id="PS51695">
    <property type="entry name" value="SEDOLISIN"/>
    <property type="match status" value="1"/>
</dbReference>
<dbReference type="PANTHER" id="PTHR14218:SF10">
    <property type="entry name" value="PEPTIDASE S53 DOMAIN-CONTAINING PROTEIN"/>
    <property type="match status" value="1"/>
</dbReference>
<evidence type="ECO:0000256" key="8">
    <source>
        <dbReference type="PROSITE-ProRule" id="PRU01032"/>
    </source>
</evidence>
<feature type="active site" description="Charge relay system" evidence="8">
    <location>
        <position position="504"/>
    </location>
</feature>
<evidence type="ECO:0000256" key="9">
    <source>
        <dbReference type="SAM" id="SignalP"/>
    </source>
</evidence>
<feature type="binding site" evidence="8">
    <location>
        <position position="547"/>
    </location>
    <ligand>
        <name>Ca(2+)</name>
        <dbReference type="ChEBI" id="CHEBI:29108"/>
    </ligand>
</feature>
<dbReference type="Gene3D" id="3.40.50.200">
    <property type="entry name" value="Peptidase S8/S53 domain"/>
    <property type="match status" value="1"/>
</dbReference>
<gene>
    <name evidence="11" type="ORF">SUNI508_01400</name>
</gene>
<feature type="active site" description="Charge relay system" evidence="8">
    <location>
        <position position="302"/>
    </location>
</feature>
<evidence type="ECO:0000256" key="4">
    <source>
        <dbReference type="ARBA" id="ARBA00022801"/>
    </source>
</evidence>
<keyword evidence="6 8" id="KW-0106">Calcium</keyword>
<comment type="caution">
    <text evidence="11">The sequence shown here is derived from an EMBL/GenBank/DDBJ whole genome shotgun (WGS) entry which is preliminary data.</text>
</comment>
<organism evidence="11 12">
    <name type="scientific">Seiridium unicorne</name>
    <dbReference type="NCBI Taxonomy" id="138068"/>
    <lineage>
        <taxon>Eukaryota</taxon>
        <taxon>Fungi</taxon>
        <taxon>Dikarya</taxon>
        <taxon>Ascomycota</taxon>
        <taxon>Pezizomycotina</taxon>
        <taxon>Sordariomycetes</taxon>
        <taxon>Xylariomycetidae</taxon>
        <taxon>Amphisphaeriales</taxon>
        <taxon>Sporocadaceae</taxon>
        <taxon>Seiridium</taxon>
    </lineage>
</organism>
<dbReference type="Proteomes" id="UP001408356">
    <property type="component" value="Unassembled WGS sequence"/>
</dbReference>
<dbReference type="CDD" id="cd11377">
    <property type="entry name" value="Pro-peptidase_S53"/>
    <property type="match status" value="1"/>
</dbReference>
<keyword evidence="5 8" id="KW-0720">Serine protease</keyword>
<keyword evidence="7" id="KW-0865">Zymogen</keyword>
<keyword evidence="2 8" id="KW-0645">Protease</keyword>
<keyword evidence="4 8" id="KW-0378">Hydrolase</keyword>
<keyword evidence="12" id="KW-1185">Reference proteome</keyword>
<feature type="signal peptide" evidence="9">
    <location>
        <begin position="1"/>
        <end position="17"/>
    </location>
</feature>
<dbReference type="InterPro" id="IPR015366">
    <property type="entry name" value="S53_propep"/>
</dbReference>
<evidence type="ECO:0000256" key="1">
    <source>
        <dbReference type="ARBA" id="ARBA00004239"/>
    </source>
</evidence>
<accession>A0ABR2UT49</accession>
<feature type="binding site" evidence="8">
    <location>
        <position position="572"/>
    </location>
    <ligand>
        <name>Ca(2+)</name>
        <dbReference type="ChEBI" id="CHEBI:29108"/>
    </ligand>
</feature>
<reference evidence="11 12" key="1">
    <citation type="journal article" date="2024" name="J. Plant Pathol.">
        <title>Sequence and assembly of the genome of Seiridium unicorne, isolate CBS 538.82, causal agent of cypress canker disease.</title>
        <authorList>
            <person name="Scali E."/>
            <person name="Rocca G.D."/>
            <person name="Danti R."/>
            <person name="Garbelotto M."/>
            <person name="Barberini S."/>
            <person name="Baroncelli R."/>
            <person name="Emiliani G."/>
        </authorList>
    </citation>
    <scope>NUCLEOTIDE SEQUENCE [LARGE SCALE GENOMIC DNA]</scope>
    <source>
        <strain evidence="11 12">BM-138-508</strain>
    </source>
</reference>
<dbReference type="InterPro" id="IPR036852">
    <property type="entry name" value="Peptidase_S8/S53_dom_sf"/>
</dbReference>
<evidence type="ECO:0000259" key="10">
    <source>
        <dbReference type="PROSITE" id="PS51695"/>
    </source>
</evidence>
<dbReference type="SUPFAM" id="SSF52743">
    <property type="entry name" value="Subtilisin-like"/>
    <property type="match status" value="1"/>
</dbReference>
<comment type="subcellular location">
    <subcellularLocation>
        <location evidence="1">Secreted</location>
        <location evidence="1">Extracellular space</location>
    </subcellularLocation>
</comment>
<dbReference type="SUPFAM" id="SSF54897">
    <property type="entry name" value="Protease propeptides/inhibitors"/>
    <property type="match status" value="1"/>
</dbReference>
<evidence type="ECO:0000256" key="7">
    <source>
        <dbReference type="ARBA" id="ARBA00023145"/>
    </source>
</evidence>
<sequence length="592" mass="62033">MHVSLLPVAALAAGSLAFPTFGFDGNKRSADFTKTSVFESISAAPSRFAKQDVAGFSKDDSTLELRIKLAQQNMADFHELALNIATPGHELYGKHLSQAEIDSKIAPKDESKSLVLDWLSQEGLAENATISARGNTVLVKASISQVEKLLQTDYNVFADSETGAQVVRTLQYSIPDSLNGHISMVQPTTFFGFRSTISSVVPASEVEDTVEIDAVAGCTSGVTPECLSNLYNFASSTSEQSNGLIGIGGFLEQHPSKSDLATFLDDFAITDNTDETYTCVLINGGTCPANPGSAVGVEANLDVQYARAITKDIPNVFYSVGGSPPIVGSGTNDNEPYLEFLEYLQALDDADLPNTVSISYGDDESTVPLSYADEVCNLFSEVGARGVSFLASSGDSSVGSTCKLNGETQFTTAFPAACPWITTVGGTQGTTTEQAWTSGGAGFSEIFGQPSYQTAAVEAWISSNTDNVSQYFNASGRAYPDVAAQATSVRIVDDGDTVSVSGTSCSSPIFASIVQLLNSERLAAGKATLGFLNPWLYSNASSAFNDITTGKTTGCRGVISGGAGFSAASGWDPATGWGTPDYEALLAISNAT</sequence>
<feature type="binding site" evidence="8">
    <location>
        <position position="546"/>
    </location>
    <ligand>
        <name>Ca(2+)</name>
        <dbReference type="ChEBI" id="CHEBI:29108"/>
    </ligand>
</feature>
<dbReference type="PANTHER" id="PTHR14218">
    <property type="entry name" value="PROTEASE S8 TRIPEPTIDYL PEPTIDASE I CLN2"/>
    <property type="match status" value="1"/>
</dbReference>
<dbReference type="InterPro" id="IPR050819">
    <property type="entry name" value="Tripeptidyl-peptidase_I"/>
</dbReference>
<feature type="domain" description="Peptidase S53" evidence="10">
    <location>
        <begin position="221"/>
        <end position="592"/>
    </location>
</feature>
<proteinExistence type="predicted"/>
<evidence type="ECO:0000313" key="12">
    <source>
        <dbReference type="Proteomes" id="UP001408356"/>
    </source>
</evidence>